<reference evidence="2 3" key="1">
    <citation type="submission" date="2020-08" db="EMBL/GenBank/DDBJ databases">
        <title>Genomic Encyclopedia of Type Strains, Phase IV (KMG-IV): sequencing the most valuable type-strain genomes for metagenomic binning, comparative biology and taxonomic classification.</title>
        <authorList>
            <person name="Goeker M."/>
        </authorList>
    </citation>
    <scope>NUCLEOTIDE SEQUENCE [LARGE SCALE GENOMIC DNA]</scope>
    <source>
        <strain evidence="2 3">DSM 105721</strain>
    </source>
</reference>
<dbReference type="Proteomes" id="UP000546007">
    <property type="component" value="Unassembled WGS sequence"/>
</dbReference>
<sequence length="307" mass="36514">MTTKTFINKAFKALMHPNLILHFILGQLAPYILNDRMYIRMKYRLNLKRKCNLDAPKIFQEKLQWIKLNDRKPIYHQMVDKIEAKKFIADKIGEEYVIPMLGMWERFEDIDFDALPDRFILKCSFDSGSYYICKDKSKLNKEEIKKHLLVNWKHDYYCYSREWPYKGLKHRILAESLIADPKELKEYKFFCFNGIPKFYQSCLDRNNAIGGAILNFFDLQGNLLEVKDAEHSRESLEIAPIPTNLNKMIELSRVLSNGTYFLRVDFYEVNGQIYVGEFTFFENGGFCYFIPEKYNSIWGDWIKLPTD</sequence>
<keyword evidence="1" id="KW-1133">Transmembrane helix</keyword>
<proteinExistence type="predicted"/>
<dbReference type="InterPro" id="IPR029465">
    <property type="entry name" value="ATPgrasp_TupA"/>
</dbReference>
<evidence type="ECO:0000313" key="3">
    <source>
        <dbReference type="Proteomes" id="UP000546007"/>
    </source>
</evidence>
<feature type="transmembrane region" description="Helical" evidence="1">
    <location>
        <begin position="20"/>
        <end position="39"/>
    </location>
</feature>
<keyword evidence="3" id="KW-1185">Reference proteome</keyword>
<protein>
    <recommendedName>
        <fullName evidence="4">Glycosyl transferase</fullName>
    </recommendedName>
</protein>
<name>A0A7W6HWI5_9BACT</name>
<dbReference type="RefSeq" id="WP_124317967.1">
    <property type="nucleotide sequence ID" value="NZ_AP028155.1"/>
</dbReference>
<keyword evidence="1" id="KW-0472">Membrane</keyword>
<organism evidence="2 3">
    <name type="scientific">Butyricimonas faecihominis</name>
    <dbReference type="NCBI Taxonomy" id="1472416"/>
    <lineage>
        <taxon>Bacteria</taxon>
        <taxon>Pseudomonadati</taxon>
        <taxon>Bacteroidota</taxon>
        <taxon>Bacteroidia</taxon>
        <taxon>Bacteroidales</taxon>
        <taxon>Odoribacteraceae</taxon>
        <taxon>Butyricimonas</taxon>
    </lineage>
</organism>
<keyword evidence="1" id="KW-0812">Transmembrane</keyword>
<evidence type="ECO:0008006" key="4">
    <source>
        <dbReference type="Google" id="ProtNLM"/>
    </source>
</evidence>
<dbReference type="GeneID" id="93102048"/>
<evidence type="ECO:0000313" key="2">
    <source>
        <dbReference type="EMBL" id="MBB4026311.1"/>
    </source>
</evidence>
<dbReference type="EMBL" id="JACIES010000005">
    <property type="protein sequence ID" value="MBB4026311.1"/>
    <property type="molecule type" value="Genomic_DNA"/>
</dbReference>
<dbReference type="OrthoDB" id="9791827at2"/>
<comment type="caution">
    <text evidence="2">The sequence shown here is derived from an EMBL/GenBank/DDBJ whole genome shotgun (WGS) entry which is preliminary data.</text>
</comment>
<accession>A0A7W6HWI5</accession>
<dbReference type="Pfam" id="PF14305">
    <property type="entry name" value="ATPgrasp_TupA"/>
    <property type="match status" value="1"/>
</dbReference>
<evidence type="ECO:0000256" key="1">
    <source>
        <dbReference type="SAM" id="Phobius"/>
    </source>
</evidence>
<dbReference type="AlphaFoldDB" id="A0A7W6HWI5"/>
<gene>
    <name evidence="2" type="ORF">GGR14_002105</name>
</gene>